<dbReference type="GO" id="GO:0005198">
    <property type="term" value="F:structural molecule activity"/>
    <property type="evidence" value="ECO:0007669"/>
    <property type="project" value="InterPro"/>
</dbReference>
<dbReference type="AlphaFoldDB" id="A0A6L6WAJ2"/>
<dbReference type="NCBIfam" id="TIGR01539">
    <property type="entry name" value="portal_lambda"/>
    <property type="match status" value="1"/>
</dbReference>
<feature type="region of interest" description="Disordered" evidence="1">
    <location>
        <begin position="440"/>
        <end position="500"/>
    </location>
</feature>
<accession>A0A6L6WAJ2</accession>
<dbReference type="Proteomes" id="UP000478892">
    <property type="component" value="Unassembled WGS sequence"/>
</dbReference>
<name>A0A6L6WAJ2_9RHOB</name>
<sequence length="500" mass="55596">MGGFLSYVAPEMALRREIARTKLDLLRSRRVDRQASAGSYAPVGGGRRSQEFYRNGRDAQGAMQGARMPLAFIARDMLRNNPRVVRANNLFSGYAIGAGIRPVVEMVSAEASQNKKRIEGLIEDHLLTTAIDADGNSTLFGLQSLSMKTIPTSGEVLLRRRLRRSKDGLPLPFQIQCLETDYLTTNRDTGQGTNGRRIEDGIEYGPTGKSEFFHLHTEHPGSVYGGGNVRRVAAEHIAHAFMVDRPGQKRGISWYTPVMPELMDIHKFMQGTLKRQEVAAMFAGILRRVGSDDDPDGDSSDFLSEIEAGGILELDAGDELDWNEPPSAMDAEPVVRLIDRLIASGLMLTYEGFTGDYSRVNYSSGRMGRMDQDPIVSFWQQELMIAKQMSRVGDWFKEAVHFKTGIDPTEYRLKWTAPRRPVVDPTKDYPALNKKVRSGFASRQSVIREAGEDPARVQREIEEDNANADDSDAVFDSDPRKTTASGAQHSNTDSKETADE</sequence>
<dbReference type="Pfam" id="PF05136">
    <property type="entry name" value="Phage_portal_2"/>
    <property type="match status" value="1"/>
</dbReference>
<comment type="caution">
    <text evidence="2">The sequence shown here is derived from an EMBL/GenBank/DDBJ whole genome shotgun (WGS) entry which is preliminary data.</text>
</comment>
<reference evidence="2 3" key="1">
    <citation type="submission" date="2019-12" db="EMBL/GenBank/DDBJ databases">
        <authorList>
            <person name="Zhang Y.-J."/>
        </authorList>
    </citation>
    <scope>NUCLEOTIDE SEQUENCE [LARGE SCALE GENOMIC DNA]</scope>
    <source>
        <strain evidence="2 3">CY05</strain>
    </source>
</reference>
<evidence type="ECO:0000313" key="3">
    <source>
        <dbReference type="Proteomes" id="UP000478892"/>
    </source>
</evidence>
<dbReference type="RefSeq" id="WP_157021092.1">
    <property type="nucleotide sequence ID" value="NZ_WQLV01000001.1"/>
</dbReference>
<proteinExistence type="predicted"/>
<evidence type="ECO:0000256" key="1">
    <source>
        <dbReference type="SAM" id="MobiDB-lite"/>
    </source>
</evidence>
<keyword evidence="3" id="KW-1185">Reference proteome</keyword>
<gene>
    <name evidence="2" type="ORF">GO984_03250</name>
</gene>
<protein>
    <submittedName>
        <fullName evidence="2">Phage portal protein</fullName>
    </submittedName>
</protein>
<dbReference type="EMBL" id="WQLV01000001">
    <property type="protein sequence ID" value="MVO14816.1"/>
    <property type="molecule type" value="Genomic_DNA"/>
</dbReference>
<organism evidence="2 3">
    <name type="scientific">Parasedimentitalea huanghaiensis</name>
    <dbReference type="NCBI Taxonomy" id="2682100"/>
    <lineage>
        <taxon>Bacteria</taxon>
        <taxon>Pseudomonadati</taxon>
        <taxon>Pseudomonadota</taxon>
        <taxon>Alphaproteobacteria</taxon>
        <taxon>Rhodobacterales</taxon>
        <taxon>Paracoccaceae</taxon>
        <taxon>Parasedimentitalea</taxon>
    </lineage>
</organism>
<dbReference type="InterPro" id="IPR006429">
    <property type="entry name" value="Phage_lambda_portal"/>
</dbReference>
<feature type="compositionally biased region" description="Polar residues" evidence="1">
    <location>
        <begin position="482"/>
        <end position="491"/>
    </location>
</feature>
<feature type="compositionally biased region" description="Acidic residues" evidence="1">
    <location>
        <begin position="461"/>
        <end position="475"/>
    </location>
</feature>
<feature type="compositionally biased region" description="Basic and acidic residues" evidence="1">
    <location>
        <begin position="449"/>
        <end position="460"/>
    </location>
</feature>
<evidence type="ECO:0000313" key="2">
    <source>
        <dbReference type="EMBL" id="MVO14816.1"/>
    </source>
</evidence>
<dbReference type="GO" id="GO:0019068">
    <property type="term" value="P:virion assembly"/>
    <property type="evidence" value="ECO:0007669"/>
    <property type="project" value="InterPro"/>
</dbReference>